<feature type="domain" description="ISXO2-like transposase" evidence="1">
    <location>
        <begin position="132"/>
        <end position="274"/>
    </location>
</feature>
<dbReference type="NCBIfam" id="NF033547">
    <property type="entry name" value="transpos_IS1595"/>
    <property type="match status" value="1"/>
</dbReference>
<organism evidence="2 3">
    <name type="scientific">Pelotomaculum schinkii</name>
    <dbReference type="NCBI Taxonomy" id="78350"/>
    <lineage>
        <taxon>Bacteria</taxon>
        <taxon>Bacillati</taxon>
        <taxon>Bacillota</taxon>
        <taxon>Clostridia</taxon>
        <taxon>Eubacteriales</taxon>
        <taxon>Desulfotomaculaceae</taxon>
        <taxon>Pelotomaculum</taxon>
    </lineage>
</organism>
<evidence type="ECO:0000313" key="2">
    <source>
        <dbReference type="EMBL" id="TEB05196.1"/>
    </source>
</evidence>
<evidence type="ECO:0000259" key="1">
    <source>
        <dbReference type="SMART" id="SM01126"/>
    </source>
</evidence>
<dbReference type="AlphaFoldDB" id="A0A4Y7R8U3"/>
<dbReference type="SMART" id="SM01126">
    <property type="entry name" value="DDE_Tnp_IS1595"/>
    <property type="match status" value="1"/>
</dbReference>
<dbReference type="Proteomes" id="UP000298324">
    <property type="component" value="Unassembled WGS sequence"/>
</dbReference>
<dbReference type="InterPro" id="IPR024445">
    <property type="entry name" value="Tnp_ISXO2-like"/>
</dbReference>
<dbReference type="Pfam" id="PF12762">
    <property type="entry name" value="DDE_Tnp_IS1595"/>
    <property type="match status" value="1"/>
</dbReference>
<keyword evidence="3" id="KW-1185">Reference proteome</keyword>
<dbReference type="InterPro" id="IPR024442">
    <property type="entry name" value="Transposase_Zn_ribbon"/>
</dbReference>
<accession>A0A4Y7R8U3</accession>
<dbReference type="EMBL" id="QFGA01000002">
    <property type="protein sequence ID" value="TEB05196.1"/>
    <property type="molecule type" value="Genomic_DNA"/>
</dbReference>
<reference evidence="2 3" key="1">
    <citation type="journal article" date="2018" name="Environ. Microbiol.">
        <title>Novel energy conservation strategies and behaviour of Pelotomaculum schinkii driving syntrophic propionate catabolism.</title>
        <authorList>
            <person name="Hidalgo-Ahumada C.A.P."/>
            <person name="Nobu M.K."/>
            <person name="Narihiro T."/>
            <person name="Tamaki H."/>
            <person name="Liu W.T."/>
            <person name="Kamagata Y."/>
            <person name="Stams A.J.M."/>
            <person name="Imachi H."/>
            <person name="Sousa D.Z."/>
        </authorList>
    </citation>
    <scope>NUCLEOTIDE SEQUENCE [LARGE SCALE GENOMIC DNA]</scope>
    <source>
        <strain evidence="2 3">HH</strain>
    </source>
</reference>
<gene>
    <name evidence="2" type="ORF">Psch_02237</name>
</gene>
<dbReference type="Pfam" id="PF12760">
    <property type="entry name" value="Zn_ribbon_IS1595"/>
    <property type="match status" value="1"/>
</dbReference>
<evidence type="ECO:0000313" key="3">
    <source>
        <dbReference type="Proteomes" id="UP000298324"/>
    </source>
</evidence>
<protein>
    <submittedName>
        <fullName evidence="2">ISXO2-like transposase domain protein</fullName>
    </submittedName>
</protein>
<comment type="caution">
    <text evidence="2">The sequence shown here is derived from an EMBL/GenBank/DDBJ whole genome shotgun (WGS) entry which is preliminary data.</text>
</comment>
<name>A0A4Y7R8U3_9FIRM</name>
<sequence length="293" mass="33500">MMVAKQEKINLIDFQQKFSNEEACLQYLFQKRWPNGFQCPRCGHNRCYEITTRNLYECTRCHYQASVTAGTVMEKTHTKLMIWFWAIYLVAHDKRGRSATSISEELGVSYKTAWLMLQKIPKAMGDRDSQYMLSGIVELDDFFLGAPNEGGKRGRGTEKSLVLAGLSLNNQGYPLFLKMQVVSDVKGVTLAEFAHSVIGSGSKISSAAYRSYLKLAKEGFEHEPKDFDPKQNPDHLKWLHTVVPNAKAFIAGTFHGLAKKHLQAYLNEFCYRFNRLILLDLSMQEKYFKQGLL</sequence>
<proteinExistence type="predicted"/>